<comment type="caution">
    <text evidence="1">The sequence shown here is derived from an EMBL/GenBank/DDBJ whole genome shotgun (WGS) entry which is preliminary data.</text>
</comment>
<evidence type="ECO:0000313" key="1">
    <source>
        <dbReference type="EMBL" id="MBM7589071.1"/>
    </source>
</evidence>
<proteinExistence type="predicted"/>
<dbReference type="Proteomes" id="UP000717624">
    <property type="component" value="Unassembled WGS sequence"/>
</dbReference>
<dbReference type="AlphaFoldDB" id="A0A938XZ46"/>
<keyword evidence="2" id="KW-1185">Reference proteome</keyword>
<sequence length="325" mass="35080">MSTNNRIVNSSFSEGSLAPWFADHVELDRTYSQTGSFSARLEGGAVNAYLGQTVAAESGQSFTLQVTLGKFAPIASPPVSISIAFYNDAFQLLEYGLVYNLTSGEVPEQAWLDLLLVTTDAPASTARAMVLINKLPLEESAALFVDRLTLTAHSDKAEQPDVSKSQRTLDGVLPSSPFPLRTAYGHVCNNTRQIVHPNSTVSFDRKGICEQVLHPAPDMLQIVLDGDYLLLFDVLVQNQTAEFYQSAFHVTVDHQSQATASYGQEFSAPISGCLQITGSSILRLAAGQQIRLLNAGNFPVTLPAVLGVDSLNHVNASLRLVRLGP</sequence>
<protein>
    <submittedName>
        <fullName evidence="1">Uncharacterized protein</fullName>
    </submittedName>
</protein>
<organism evidence="1 2">
    <name type="scientific">Brevibacillus fulvus</name>
    <dbReference type="NCBI Taxonomy" id="1125967"/>
    <lineage>
        <taxon>Bacteria</taxon>
        <taxon>Bacillati</taxon>
        <taxon>Bacillota</taxon>
        <taxon>Bacilli</taxon>
        <taxon>Bacillales</taxon>
        <taxon>Paenibacillaceae</taxon>
        <taxon>Brevibacillus</taxon>
    </lineage>
</organism>
<gene>
    <name evidence="1" type="ORF">JOD01_000657</name>
</gene>
<accession>A0A938XZ46</accession>
<dbReference type="EMBL" id="JAFBEB010000001">
    <property type="protein sequence ID" value="MBM7589071.1"/>
    <property type="molecule type" value="Genomic_DNA"/>
</dbReference>
<dbReference type="RefSeq" id="WP_204516763.1">
    <property type="nucleotide sequence ID" value="NZ_BAABIN010000009.1"/>
</dbReference>
<reference evidence="1" key="1">
    <citation type="submission" date="2021-01" db="EMBL/GenBank/DDBJ databases">
        <title>Genomic Encyclopedia of Type Strains, Phase IV (KMG-IV): sequencing the most valuable type-strain genomes for metagenomic binning, comparative biology and taxonomic classification.</title>
        <authorList>
            <person name="Goeker M."/>
        </authorList>
    </citation>
    <scope>NUCLEOTIDE SEQUENCE</scope>
    <source>
        <strain evidence="1">DSM 25523</strain>
    </source>
</reference>
<name>A0A938XZ46_9BACL</name>
<dbReference type="NCBIfam" id="NF033675">
    <property type="entry name" value="NTTRR-F1"/>
    <property type="match status" value="1"/>
</dbReference>
<evidence type="ECO:0000313" key="2">
    <source>
        <dbReference type="Proteomes" id="UP000717624"/>
    </source>
</evidence>
<dbReference type="Gene3D" id="2.60.120.260">
    <property type="entry name" value="Galactose-binding domain-like"/>
    <property type="match status" value="1"/>
</dbReference>